<feature type="transmembrane region" description="Helical" evidence="1">
    <location>
        <begin position="446"/>
        <end position="470"/>
    </location>
</feature>
<keyword evidence="1" id="KW-0472">Membrane</keyword>
<name>A0A6G5QGW1_9BACT</name>
<sequence>MQEQQIDFLNTDFSVHEIDFDRISEQDVFKITITQGLEEALNDLENLRSNLPKEQNATLLELCKNNVIDTITSQFGLASLFIDARDGGSVTTTRNFEKGITANQNDAKKYEDFKNNQVSDWATVRKDVGYDEPLPKLRKEAFQNTTTIIDVYTGKPLPKDGRTHLDHIVSAKEIESTAKNHLFATPEERAKIATSKENLAFTDASLNQSKGDMKMSDFLKKIDKQTGQTKTQKYDINKEKALNADHNARNHIKSEINKKALKKYSADLAKTGANDAVNTAIYSAFGVVLRDLMQAIFIEIHTTFKNSKKESLKEIFERFKTRLSETFKQIKEKWKDIFTGSIEAGVTAFLSNILTFVINLFATTLKRFVNMIRAGFVSLAQALKILINPPHNMSQDEVNYQALKILTAGLIGALSLGLTEAIDKLLNCVPGLAPLMQIPISTEHTLGGAIAVTLSALCGGLLTTIALYFMDKARSENKESRLRIQILTKTGEIVQYKIAQTYFVLADGYNTIFAGAKQSFEIIKNTQAQIDESLLNSEQKISEFDSIMQKLKEQK</sequence>
<accession>A0A6G5QGW1</accession>
<evidence type="ECO:0000313" key="3">
    <source>
        <dbReference type="Proteomes" id="UP000503264"/>
    </source>
</evidence>
<gene>
    <name evidence="2" type="ORF">CMUC_1068</name>
</gene>
<dbReference type="Proteomes" id="UP000503264">
    <property type="component" value="Chromosome"/>
</dbReference>
<feature type="transmembrane region" description="Helical" evidence="1">
    <location>
        <begin position="398"/>
        <end position="418"/>
    </location>
</feature>
<protein>
    <submittedName>
        <fullName evidence="2">Putative membrane protein</fullName>
    </submittedName>
</protein>
<evidence type="ECO:0000256" key="1">
    <source>
        <dbReference type="SAM" id="Phobius"/>
    </source>
</evidence>
<reference evidence="2 3" key="1">
    <citation type="submission" date="2016-07" db="EMBL/GenBank/DDBJ databases">
        <title>Comparative genomics of the Campylobacter concisus group.</title>
        <authorList>
            <person name="Miller W.G."/>
            <person name="Yee E."/>
            <person name="Chapman M.H."/>
            <person name="Huynh S."/>
            <person name="Bono J.L."/>
            <person name="On S.L.W."/>
            <person name="StLeger J."/>
            <person name="Foster G."/>
            <person name="Parker C.T."/>
        </authorList>
    </citation>
    <scope>NUCLEOTIDE SEQUENCE [LARGE SCALE GENOMIC DNA]</scope>
    <source>
        <strain evidence="2 3">CCUG 21559</strain>
    </source>
</reference>
<dbReference type="RefSeq" id="WP_171993790.1">
    <property type="nucleotide sequence ID" value="NZ_CP012542.1"/>
</dbReference>
<evidence type="ECO:0000313" key="2">
    <source>
        <dbReference type="EMBL" id="QCD44849.1"/>
    </source>
</evidence>
<organism evidence="2 3">
    <name type="scientific">Campylobacter mucosalis CCUG 21559</name>
    <dbReference type="NCBI Taxonomy" id="1032067"/>
    <lineage>
        <taxon>Bacteria</taxon>
        <taxon>Pseudomonadati</taxon>
        <taxon>Campylobacterota</taxon>
        <taxon>Epsilonproteobacteria</taxon>
        <taxon>Campylobacterales</taxon>
        <taxon>Campylobacteraceae</taxon>
        <taxon>Campylobacter</taxon>
    </lineage>
</organism>
<keyword evidence="1" id="KW-1133">Transmembrane helix</keyword>
<keyword evidence="3" id="KW-1185">Reference proteome</keyword>
<proteinExistence type="predicted"/>
<feature type="transmembrane region" description="Helical" evidence="1">
    <location>
        <begin position="337"/>
        <end position="362"/>
    </location>
</feature>
<dbReference type="AlphaFoldDB" id="A0A6G5QGW1"/>
<keyword evidence="1" id="KW-0812">Transmembrane</keyword>
<dbReference type="EMBL" id="CP012542">
    <property type="protein sequence ID" value="QCD44849.1"/>
    <property type="molecule type" value="Genomic_DNA"/>
</dbReference>